<organism evidence="1">
    <name type="scientific">marine sediment metagenome</name>
    <dbReference type="NCBI Taxonomy" id="412755"/>
    <lineage>
        <taxon>unclassified sequences</taxon>
        <taxon>metagenomes</taxon>
        <taxon>ecological metagenomes</taxon>
    </lineage>
</organism>
<evidence type="ECO:0000313" key="1">
    <source>
        <dbReference type="EMBL" id="KKN58641.1"/>
    </source>
</evidence>
<gene>
    <name evidence="1" type="ORF">LCGC14_0550080</name>
</gene>
<dbReference type="EMBL" id="LAZR01000753">
    <property type="protein sequence ID" value="KKN58641.1"/>
    <property type="molecule type" value="Genomic_DNA"/>
</dbReference>
<reference evidence="1" key="1">
    <citation type="journal article" date="2015" name="Nature">
        <title>Complex archaea that bridge the gap between prokaryotes and eukaryotes.</title>
        <authorList>
            <person name="Spang A."/>
            <person name="Saw J.H."/>
            <person name="Jorgensen S.L."/>
            <person name="Zaremba-Niedzwiedzka K."/>
            <person name="Martijn J."/>
            <person name="Lind A.E."/>
            <person name="van Eijk R."/>
            <person name="Schleper C."/>
            <person name="Guy L."/>
            <person name="Ettema T.J."/>
        </authorList>
    </citation>
    <scope>NUCLEOTIDE SEQUENCE</scope>
</reference>
<comment type="caution">
    <text evidence="1">The sequence shown here is derived from an EMBL/GenBank/DDBJ whole genome shotgun (WGS) entry which is preliminary data.</text>
</comment>
<accession>A0A0F9UBK2</accession>
<dbReference type="AlphaFoldDB" id="A0A0F9UBK2"/>
<protein>
    <submittedName>
        <fullName evidence="1">Uncharacterized protein</fullName>
    </submittedName>
</protein>
<sequence>MTVLKTIGNQYKIEVSLPNFSVIISPCCSIGPKLISLTPLIEIRSSFFYNPYFAKDFTRINRKMKPEFAVPPKIWESLPVDEKTKRDAVGLDYALLDLFIYEKNDYCPPYEIHRREENKKTTYYMIDFRNIYCINCDKIGNPGEEIENNLLNSKILQLTIETRKDLRDKLSNYYGRTPKEDEIEMD</sequence>
<name>A0A0F9UBK2_9ZZZZ</name>
<proteinExistence type="predicted"/>